<evidence type="ECO:0008006" key="4">
    <source>
        <dbReference type="Google" id="ProtNLM"/>
    </source>
</evidence>
<evidence type="ECO:0000313" key="2">
    <source>
        <dbReference type="EMBL" id="KAL3778236.1"/>
    </source>
</evidence>
<keyword evidence="3" id="KW-1185">Reference proteome</keyword>
<dbReference type="AlphaFoldDB" id="A0ABD3NTT2"/>
<evidence type="ECO:0000256" key="1">
    <source>
        <dbReference type="SAM" id="MobiDB-lite"/>
    </source>
</evidence>
<feature type="region of interest" description="Disordered" evidence="1">
    <location>
        <begin position="1"/>
        <end position="39"/>
    </location>
</feature>
<evidence type="ECO:0000313" key="3">
    <source>
        <dbReference type="Proteomes" id="UP001530315"/>
    </source>
</evidence>
<sequence length="1074" mass="122265">MKKIGRDYHFIPMMGNKRNNSDSDDSDPESDNPYDANFLLDNKSTKESDISDCWNNLSDSEILRDIFTSSAPLNNGPGTNSNKQSIAKKYNEYEGGNDQMVSNVTGPLHMDNKGTVNTDSDDDIGLRKRNGEEQPFASRLGLRIWRQYQGRLELQPQGEGIHSNRPAERRLFSASSLLPLPPDFLRLPPSIIQIRCPSSNRIEWATIKELERRAMQHHLDVEVTDNKLMTGKHDPSSFLTAECFTRLIERDPHVGLGMTLRECDGCTYIHELLRRDGSLLDEGGNKHVNDAGPASLAGLLPGDRLLGLNGQPFRKGRLATDGRIDLPQAQVSSDELLKSVGDAIRNSISPMALHIQRLPTTRRKRIVTLLAQESRLEKELATKVNSSHPPDHSKSLHAHEQMIHETKTTTVIRPRGSIIHPFARALSDRNIIKKGQEEVMVTKQLRIFTDRTRQWESKLSFRLRYSDFALRPVLDARDVEHSYYASFLTDDAECPPFFDYKFSKSIRLYAPSTPLIQDWRLSHPDGHMISPAARVNRKFPKETAIMADLYAGLDDDDADMQDILLGGMRNDANGDGATYPTSMSRTINDKTDIFVPLVGVRKALCVRLLNSFLDNRNRTAFTIWCYDVESGREWYAPVRYYNDFKDLRAALINVDKTIADIPFPSLGWNLGFSNEAKESAKTKDARRNQLEIFLRRVFAGVYRGRLHPYIAEVAVHLQTFVGCDTVLGEGGECSLSKQVAISESSYGKRTPDPKSEPGNNARMHLKRSIMRYVYRLFLLPSVEELVSRFVDAARDKVMSEVHTTRHPRQFYVDKDEASKDVGKIRDFIDQVQELILEGCRDDFISLSERREFSALVDDDDNSIRDDLFREAVREQAELEIYVPLRSTISKYLVYSWFNEDMEMKHKMKALSDKPQSYFRIPKENRSRSEWKSVSTILEEGVGRSTLPCIKLRAVVDAAKEISQLESEERSVFPDSTFFDGTVVTEVKALGADDFLYVAIFLQHLVFIFGTAHHQRSIVLFHLIPTPNRPIFIFAFVRAKIERPYAVCTLQNIFTTFHSHHLTQLITIATFSSCI</sequence>
<dbReference type="SUPFAM" id="SSF64268">
    <property type="entry name" value="PX domain"/>
    <property type="match status" value="1"/>
</dbReference>
<organism evidence="2 3">
    <name type="scientific">Stephanodiscus triporus</name>
    <dbReference type="NCBI Taxonomy" id="2934178"/>
    <lineage>
        <taxon>Eukaryota</taxon>
        <taxon>Sar</taxon>
        <taxon>Stramenopiles</taxon>
        <taxon>Ochrophyta</taxon>
        <taxon>Bacillariophyta</taxon>
        <taxon>Coscinodiscophyceae</taxon>
        <taxon>Thalassiosirophycidae</taxon>
        <taxon>Stephanodiscales</taxon>
        <taxon>Stephanodiscaceae</taxon>
        <taxon>Stephanodiscus</taxon>
    </lineage>
</organism>
<comment type="caution">
    <text evidence="2">The sequence shown here is derived from an EMBL/GenBank/DDBJ whole genome shotgun (WGS) entry which is preliminary data.</text>
</comment>
<feature type="compositionally biased region" description="Acidic residues" evidence="1">
    <location>
        <begin position="22"/>
        <end position="32"/>
    </location>
</feature>
<dbReference type="CDD" id="cd00136">
    <property type="entry name" value="PDZ_canonical"/>
    <property type="match status" value="1"/>
</dbReference>
<dbReference type="SUPFAM" id="SSF50156">
    <property type="entry name" value="PDZ domain-like"/>
    <property type="match status" value="1"/>
</dbReference>
<gene>
    <name evidence="2" type="ORF">ACHAW5_006780</name>
</gene>
<dbReference type="Proteomes" id="UP001530315">
    <property type="component" value="Unassembled WGS sequence"/>
</dbReference>
<name>A0ABD3NTT2_9STRA</name>
<proteinExistence type="predicted"/>
<dbReference type="CDD" id="cd06093">
    <property type="entry name" value="PX_domain"/>
    <property type="match status" value="1"/>
</dbReference>
<dbReference type="InterPro" id="IPR036034">
    <property type="entry name" value="PDZ_sf"/>
</dbReference>
<dbReference type="EMBL" id="JALLAZ020001231">
    <property type="protein sequence ID" value="KAL3778236.1"/>
    <property type="molecule type" value="Genomic_DNA"/>
</dbReference>
<dbReference type="InterPro" id="IPR036871">
    <property type="entry name" value="PX_dom_sf"/>
</dbReference>
<reference evidence="2 3" key="1">
    <citation type="submission" date="2024-10" db="EMBL/GenBank/DDBJ databases">
        <title>Updated reference genomes for cyclostephanoid diatoms.</title>
        <authorList>
            <person name="Roberts W.R."/>
            <person name="Alverson A.J."/>
        </authorList>
    </citation>
    <scope>NUCLEOTIDE SEQUENCE [LARGE SCALE GENOMIC DNA]</scope>
    <source>
        <strain evidence="2 3">AJA276-08</strain>
    </source>
</reference>
<accession>A0ABD3NTT2</accession>
<dbReference type="Gene3D" id="3.30.1520.10">
    <property type="entry name" value="Phox-like domain"/>
    <property type="match status" value="1"/>
</dbReference>
<protein>
    <recommendedName>
        <fullName evidence="4">PX domain-containing protein</fullName>
    </recommendedName>
</protein>
<feature type="region of interest" description="Disordered" evidence="1">
    <location>
        <begin position="107"/>
        <end position="128"/>
    </location>
</feature>
<dbReference type="Gene3D" id="2.30.42.10">
    <property type="match status" value="1"/>
</dbReference>